<dbReference type="SUPFAM" id="SSF55060">
    <property type="entry name" value="GHMP Kinase, C-terminal domain"/>
    <property type="match status" value="1"/>
</dbReference>
<dbReference type="Pfam" id="PF00288">
    <property type="entry name" value="GHMP_kinases_N"/>
    <property type="match status" value="1"/>
</dbReference>
<evidence type="ECO:0000256" key="3">
    <source>
        <dbReference type="ARBA" id="ARBA00022777"/>
    </source>
</evidence>
<evidence type="ECO:0000313" key="6">
    <source>
        <dbReference type="EMBL" id="KAF9964438.1"/>
    </source>
</evidence>
<keyword evidence="4" id="KW-0067">ATP-binding</keyword>
<proteinExistence type="predicted"/>
<dbReference type="Proteomes" id="UP000738359">
    <property type="component" value="Unassembled WGS sequence"/>
</dbReference>
<evidence type="ECO:0000256" key="4">
    <source>
        <dbReference type="ARBA" id="ARBA00022840"/>
    </source>
</evidence>
<dbReference type="GO" id="GO:0042352">
    <property type="term" value="P:GDP-L-fucose salvage"/>
    <property type="evidence" value="ECO:0007669"/>
    <property type="project" value="TreeGrafter"/>
</dbReference>
<keyword evidence="3" id="KW-0418">Kinase</keyword>
<dbReference type="GO" id="GO:0050201">
    <property type="term" value="F:fucokinase activity"/>
    <property type="evidence" value="ECO:0007669"/>
    <property type="project" value="TreeGrafter"/>
</dbReference>
<evidence type="ECO:0000259" key="5">
    <source>
        <dbReference type="Pfam" id="PF00288"/>
    </source>
</evidence>
<protein>
    <recommendedName>
        <fullName evidence="5">GHMP kinase N-terminal domain-containing protein</fullName>
    </recommendedName>
</protein>
<reference evidence="6" key="1">
    <citation type="journal article" date="2020" name="Fungal Divers.">
        <title>Resolving the Mortierellaceae phylogeny through synthesis of multi-gene phylogenetics and phylogenomics.</title>
        <authorList>
            <person name="Vandepol N."/>
            <person name="Liber J."/>
            <person name="Desiro A."/>
            <person name="Na H."/>
            <person name="Kennedy M."/>
            <person name="Barry K."/>
            <person name="Grigoriev I.V."/>
            <person name="Miller A.N."/>
            <person name="O'Donnell K."/>
            <person name="Stajich J.E."/>
            <person name="Bonito G."/>
        </authorList>
    </citation>
    <scope>NUCLEOTIDE SEQUENCE</scope>
    <source>
        <strain evidence="6">CK1249</strain>
    </source>
</reference>
<sequence length="351" mass="37925">MSCPSRKDAFLHSVLTNYNFSHTSLTSFFSYHEVISHEHGGKVVNVAIKVNSKAPYKVKARRTEALILSLSYDASIPPKHYHSLEQIRDHADPLVPCALLKACIVASGILGITATRHDQVPYKTLAEVLKYSGGGLELVVRSTLPIGSGMGTSSILAAAILAVLKTLKGESYTTDELIYLTLEIEQMMNTGGGWQDQIGGILPGFKVSTCQLGLPIQDPEVVDTMHRLVSDATLSENALRNGDISTLGAVLSRYFKDKRFLSNTTLDHPPTVGKLLFHLEPYIEGASLAGAGGGGFLTALLKRGVNREDVVSTVKAAMNSETSQEEQDLMWAWNATVDTKGLIVQIGSECP</sequence>
<dbReference type="AlphaFoldDB" id="A0A9P6J838"/>
<dbReference type="PANTHER" id="PTHR32463:SF0">
    <property type="entry name" value="L-FUCOSE KINASE"/>
    <property type="match status" value="1"/>
</dbReference>
<dbReference type="InterPro" id="IPR036554">
    <property type="entry name" value="GHMP_kinase_C_sf"/>
</dbReference>
<dbReference type="PANTHER" id="PTHR32463">
    <property type="entry name" value="L-FUCOSE KINASE"/>
    <property type="match status" value="1"/>
</dbReference>
<dbReference type="InterPro" id="IPR006204">
    <property type="entry name" value="GHMP_kinase_N_dom"/>
</dbReference>
<evidence type="ECO:0000256" key="1">
    <source>
        <dbReference type="ARBA" id="ARBA00022679"/>
    </source>
</evidence>
<dbReference type="PRINTS" id="PR00959">
    <property type="entry name" value="MEVGALKINASE"/>
</dbReference>
<keyword evidence="7" id="KW-1185">Reference proteome</keyword>
<accession>A0A9P6J838</accession>
<dbReference type="GO" id="GO:0005524">
    <property type="term" value="F:ATP binding"/>
    <property type="evidence" value="ECO:0007669"/>
    <property type="project" value="UniProtKB-KW"/>
</dbReference>
<gene>
    <name evidence="6" type="ORF">BGZ70_006455</name>
</gene>
<dbReference type="Gene3D" id="3.30.230.120">
    <property type="match status" value="2"/>
</dbReference>
<dbReference type="OrthoDB" id="271303at2759"/>
<name>A0A9P6J838_MORAP</name>
<keyword evidence="1" id="KW-0808">Transferase</keyword>
<feature type="domain" description="GHMP kinase N-terminal" evidence="5">
    <location>
        <begin position="122"/>
        <end position="198"/>
    </location>
</feature>
<dbReference type="SUPFAM" id="SSF54211">
    <property type="entry name" value="Ribosomal protein S5 domain 2-like"/>
    <property type="match status" value="1"/>
</dbReference>
<organism evidence="6 7">
    <name type="scientific">Mortierella alpina</name>
    <name type="common">Oleaginous fungus</name>
    <name type="synonym">Mortierella renispora</name>
    <dbReference type="NCBI Taxonomy" id="64518"/>
    <lineage>
        <taxon>Eukaryota</taxon>
        <taxon>Fungi</taxon>
        <taxon>Fungi incertae sedis</taxon>
        <taxon>Mucoromycota</taxon>
        <taxon>Mortierellomycotina</taxon>
        <taxon>Mortierellomycetes</taxon>
        <taxon>Mortierellales</taxon>
        <taxon>Mortierellaceae</taxon>
        <taxon>Mortierella</taxon>
    </lineage>
</organism>
<keyword evidence="2" id="KW-0547">Nucleotide-binding</keyword>
<evidence type="ECO:0000313" key="7">
    <source>
        <dbReference type="Proteomes" id="UP000738359"/>
    </source>
</evidence>
<evidence type="ECO:0000256" key="2">
    <source>
        <dbReference type="ARBA" id="ARBA00022741"/>
    </source>
</evidence>
<comment type="caution">
    <text evidence="6">The sequence shown here is derived from an EMBL/GenBank/DDBJ whole genome shotgun (WGS) entry which is preliminary data.</text>
</comment>
<dbReference type="InterPro" id="IPR020568">
    <property type="entry name" value="Ribosomal_Su5_D2-typ_SF"/>
</dbReference>
<dbReference type="InterPro" id="IPR052203">
    <property type="entry name" value="GHMP_Kinase-Related"/>
</dbReference>
<dbReference type="EMBL" id="JAAAHY010000363">
    <property type="protein sequence ID" value="KAF9964438.1"/>
    <property type="molecule type" value="Genomic_DNA"/>
</dbReference>